<evidence type="ECO:0000313" key="3">
    <source>
        <dbReference type="EMBL" id="ALO43547.1"/>
    </source>
</evidence>
<feature type="chain" id="PRO_5006601131" description="DUF4124 domain-containing protein" evidence="1">
    <location>
        <begin position="22"/>
        <end position="169"/>
    </location>
</feature>
<evidence type="ECO:0000256" key="1">
    <source>
        <dbReference type="SAM" id="SignalP"/>
    </source>
</evidence>
<feature type="signal peptide" evidence="1">
    <location>
        <begin position="1"/>
        <end position="21"/>
    </location>
</feature>
<sequence>MKWTIKSLCFLLMLTALPNEAKIYRWKDKNGNWVYSDTPKKGAQQVKLNKPLVMPSINTEHLNANNTKKTISYQANITSPSHEQTIRENTGTVYVTGQVMPSFQRGFTVQLFHNGTATGERQSSTSFVLKALSRGEHKIQMAVFNPQGKKVATSQESIFFLHKARVGNR</sequence>
<organism evidence="3 4">
    <name type="scientific">Pseudoalteromonas phenolica</name>
    <dbReference type="NCBI Taxonomy" id="161398"/>
    <lineage>
        <taxon>Bacteria</taxon>
        <taxon>Pseudomonadati</taxon>
        <taxon>Pseudomonadota</taxon>
        <taxon>Gammaproteobacteria</taxon>
        <taxon>Alteromonadales</taxon>
        <taxon>Pseudoalteromonadaceae</taxon>
        <taxon>Pseudoalteromonas</taxon>
    </lineage>
</organism>
<evidence type="ECO:0000259" key="2">
    <source>
        <dbReference type="Pfam" id="PF13511"/>
    </source>
</evidence>
<dbReference type="STRING" id="161398.PP2015_3067"/>
<dbReference type="AlphaFoldDB" id="A0A0S2K5E2"/>
<dbReference type="Proteomes" id="UP000061457">
    <property type="component" value="Chromosome I"/>
</dbReference>
<reference evidence="3 4" key="1">
    <citation type="submission" date="2015-11" db="EMBL/GenBank/DDBJ databases">
        <authorList>
            <person name="Zhang Y."/>
            <person name="Guo Z."/>
        </authorList>
    </citation>
    <scope>NUCLEOTIDE SEQUENCE [LARGE SCALE GENOMIC DNA]</scope>
    <source>
        <strain evidence="3 4">KCTC 12086</strain>
    </source>
</reference>
<dbReference type="Pfam" id="PF13511">
    <property type="entry name" value="DUF4124"/>
    <property type="match status" value="1"/>
</dbReference>
<dbReference type="EMBL" id="CP013187">
    <property type="protein sequence ID" value="ALO43547.1"/>
    <property type="molecule type" value="Genomic_DNA"/>
</dbReference>
<evidence type="ECO:0000313" key="4">
    <source>
        <dbReference type="Proteomes" id="UP000061457"/>
    </source>
</evidence>
<dbReference type="PATRIC" id="fig|161398.10.peg.3125"/>
<keyword evidence="1" id="KW-0732">Signal</keyword>
<keyword evidence="4" id="KW-1185">Reference proteome</keyword>
<dbReference type="RefSeq" id="WP_058031202.1">
    <property type="nucleotide sequence ID" value="NZ_CP013187.1"/>
</dbReference>
<dbReference type="KEGG" id="pphe:PP2015_3067"/>
<protein>
    <recommendedName>
        <fullName evidence="2">DUF4124 domain-containing protein</fullName>
    </recommendedName>
</protein>
<gene>
    <name evidence="3" type="ORF">PP2015_3067</name>
</gene>
<proteinExistence type="predicted"/>
<dbReference type="InterPro" id="IPR025392">
    <property type="entry name" value="DUF4124"/>
</dbReference>
<name>A0A0S2K5E2_9GAMM</name>
<feature type="domain" description="DUF4124" evidence="2">
    <location>
        <begin position="10"/>
        <end position="49"/>
    </location>
</feature>
<accession>A0A0S2K5E2</accession>